<reference evidence="2" key="1">
    <citation type="submission" date="2021-01" db="EMBL/GenBank/DDBJ databases">
        <title>Phytophthora aleatoria, a newly-described species from Pinus radiata is distinct from Phytophthora cactorum isolates based on comparative genomics.</title>
        <authorList>
            <person name="Mcdougal R."/>
            <person name="Panda P."/>
            <person name="Williams N."/>
            <person name="Studholme D.J."/>
        </authorList>
    </citation>
    <scope>NUCLEOTIDE SEQUENCE</scope>
    <source>
        <strain evidence="2">NZFS 4037</strain>
    </source>
</reference>
<proteinExistence type="predicted"/>
<dbReference type="EMBL" id="JAENGY010001310">
    <property type="protein sequence ID" value="KAG6950373.1"/>
    <property type="molecule type" value="Genomic_DNA"/>
</dbReference>
<feature type="region of interest" description="Disordered" evidence="1">
    <location>
        <begin position="507"/>
        <end position="532"/>
    </location>
</feature>
<evidence type="ECO:0000313" key="3">
    <source>
        <dbReference type="Proteomes" id="UP000709295"/>
    </source>
</evidence>
<comment type="caution">
    <text evidence="2">The sequence shown here is derived from an EMBL/GenBank/DDBJ whole genome shotgun (WGS) entry which is preliminary data.</text>
</comment>
<sequence length="1566" mass="178611">MAFLQDEDAARAFEAALSFVDEYAFQVAEHALSGAPSPARAAQHSFESSAMVRAESSLVIGPQPPEMDKMQRRVRANANKWLLRKAGLYDDPNRARKERKLEMTYLRRKFEQLQLELKTLQSGQGKKQRKEVNGEGNRALVARRPDPEVSSAWKEVACRQREQRDKAEKENIRLRLIMERQQKLAEALETLVQARIKQQMSEFSALSNPKLGRCFTGRALDFRVDINDFKGLLAELEKARREVGAVFAANRLNTTESSHHGVQLRSKKGANGMHLEVFANKAMPFNVRDTAEATWDHFKGMKKHGGNGNLYDKAAKSLDIPYTIIEDYAKELFANTARADVRVKQIVRRYVEADRELIILVASVSPVSIAHEPLAGLTFDYRCYALIKRAAAATEDHDLSLLQMCTLASLQNEEGRIYDPAYMRALSNFVLGNTAGNIKADQELIENTLSLQLTFINEWKLVTCHDERVFEAALSFIDEFPFDQRKDREDLTRSMLCAPRRQAPLLFEDEETKKKKTNERKRLLRKTGVYGDPNRARNARRLEITYLKEQLEKLQLNLQTLQDQKSRQNDAQQESAETSRSSELENVQLKLIVDRQRKVADNLQTLLQKRASQLASECTSFMDANAPKPQIVHVLDFRGDVTDFEALFRLNEAAYREVDVIFADNGLANMVVSYLSDAREAAWDHFKGTKKHASNGSIYEKAARNLDEPYTIIEEFTKELYSNSSRADIKVKQVVRRYVETDRDVVIWISHVSPTEIKHKMLRGLTYHLRGYALTKRSPASTLDRELSQLQFCSLISLDQEPGTWYEPLDARMLINFLIGNTVATQQRRRRNEAEGENARLMLAVQRQQKVADDLKSLLQRKARQLSNECMSLIAVDSPRHHNIVNVLDVRGNLGDFQQLFRHLEAARQEVDVVFAANGLADMVATPSNIHIREGDDGKYLEAFSNKLLAFRLHAVTEALWSHFKSLEKHAGNGSLYQKAEKYIDESNTILEDFTMEMHSNTARADIKVKQIIRRYVETDRDVVIWVSRVSPVEIKHRMLRGLTMAFFLDEDNDGRVLEAALSFVDTFADGSPSWMHAAVPSTSPMVQQLPRRAFRTLDADSSEMTRRAVVNARKRILRKAGVYSDPNRARSERRKEVAYLRQQMERLQIDLQNLEDRRKRRTDQPQQLERSPQPLMVVNAALQIPNMWQVIAEKQRQRREEAERENVRLKWIAERQQKVADSLSSLLKRRANQLMNDCASVVDVSPREQTVHVVDFSGDIGDFQGLFQLLDAARREVDVVFAANGLEKMVITPSDVHIRAGDDEKYLEAFSNKVLPFNLSDTAEAAWNHFKGVEKHLGNGSIYEKAAKDLGEPYTVIEAFTKEMHSNNARADIKVKQVVRRYVEADHDLVIWVARVSPAEIRHKMLRGFTYILRGYAKIRKQDIKTGYTNLMSHIRAQHSNFAAEIASSGLASGTLISFVDKKSQTIYSWIDWVVSCNLPFSFLEKQTVAKYATAPGISAETAEKYMALLTKALESNIAGILPRKFGIVWDGCTFRSEHFVAVFGVFRHDGKMEKILLANAPSRG</sequence>
<dbReference type="PANTHER" id="PTHR35796:SF3">
    <property type="entry name" value="BHLH DOMAIN-CONTAINING PROTEIN"/>
    <property type="match status" value="1"/>
</dbReference>
<feature type="region of interest" description="Disordered" evidence="1">
    <location>
        <begin position="562"/>
        <end position="582"/>
    </location>
</feature>
<accession>A0A8J5MDK6</accession>
<evidence type="ECO:0000313" key="2">
    <source>
        <dbReference type="EMBL" id="KAG6950373.1"/>
    </source>
</evidence>
<dbReference type="PANTHER" id="PTHR35796">
    <property type="entry name" value="HYPOTHETICAL CYTOSOLIC PROTEIN"/>
    <property type="match status" value="1"/>
</dbReference>
<protein>
    <submittedName>
        <fullName evidence="2">Uncharacterized protein</fullName>
    </submittedName>
</protein>
<dbReference type="Proteomes" id="UP000709295">
    <property type="component" value="Unassembled WGS sequence"/>
</dbReference>
<organism evidence="2 3">
    <name type="scientific">Phytophthora aleatoria</name>
    <dbReference type="NCBI Taxonomy" id="2496075"/>
    <lineage>
        <taxon>Eukaryota</taxon>
        <taxon>Sar</taxon>
        <taxon>Stramenopiles</taxon>
        <taxon>Oomycota</taxon>
        <taxon>Peronosporomycetes</taxon>
        <taxon>Peronosporales</taxon>
        <taxon>Peronosporaceae</taxon>
        <taxon>Phytophthora</taxon>
    </lineage>
</organism>
<feature type="compositionally biased region" description="Polar residues" evidence="1">
    <location>
        <begin position="569"/>
        <end position="582"/>
    </location>
</feature>
<evidence type="ECO:0000256" key="1">
    <source>
        <dbReference type="SAM" id="MobiDB-lite"/>
    </source>
</evidence>
<gene>
    <name evidence="2" type="ORF">JG688_00014191</name>
</gene>
<keyword evidence="3" id="KW-1185">Reference proteome</keyword>
<feature type="compositionally biased region" description="Basic residues" evidence="1">
    <location>
        <begin position="514"/>
        <end position="525"/>
    </location>
</feature>
<name>A0A8J5MDK6_9STRA</name>
<feature type="region of interest" description="Disordered" evidence="1">
    <location>
        <begin position="1154"/>
        <end position="1174"/>
    </location>
</feature>